<dbReference type="AlphaFoldDB" id="A0A2D2PZS8"/>
<evidence type="ECO:0000256" key="1">
    <source>
        <dbReference type="ARBA" id="ARBA00008761"/>
    </source>
</evidence>
<dbReference type="RefSeq" id="WP_198406114.1">
    <property type="nucleotide sequence ID" value="NZ_CP018092.1"/>
</dbReference>
<reference evidence="7" key="2">
    <citation type="journal article" date="2022" name="Front. Microbiol.">
        <title>Comparative Genomic Analysis Revealed Distinct Molecular Components and Organization of CO2-Concentrating Mechanism in Thermophilic Cyanobacteria.</title>
        <authorList>
            <person name="Tang J."/>
            <person name="Zhou H."/>
            <person name="Yao D."/>
            <person name="Riaz S."/>
            <person name="You D."/>
            <person name="Klepacz-Smolka A."/>
            <person name="Daroch M."/>
        </authorList>
    </citation>
    <scope>NUCLEOTIDE SEQUENCE [LARGE SCALE GENOMIC DNA]</scope>
    <source>
        <strain evidence="7">PCC 6715</strain>
    </source>
</reference>
<evidence type="ECO:0000313" key="7">
    <source>
        <dbReference type="Proteomes" id="UP000231057"/>
    </source>
</evidence>
<gene>
    <name evidence="6" type="ORF">BRW62_02175</name>
</gene>
<protein>
    <recommendedName>
        <fullName evidence="5">Probable transposase IS891/IS1136/IS1341 domain-containing protein</fullName>
    </recommendedName>
</protein>
<dbReference type="Proteomes" id="UP000231057">
    <property type="component" value="Chromosome"/>
</dbReference>
<dbReference type="NCBIfam" id="TIGR01766">
    <property type="entry name" value="IS200/IS605 family accessory protein TnpB-like domain"/>
    <property type="match status" value="1"/>
</dbReference>
<evidence type="ECO:0000256" key="4">
    <source>
        <dbReference type="ARBA" id="ARBA00023172"/>
    </source>
</evidence>
<keyword evidence="2" id="KW-0815">Transposition</keyword>
<dbReference type="EMBL" id="CP018092">
    <property type="protein sequence ID" value="ATS17749.1"/>
    <property type="molecule type" value="Genomic_DNA"/>
</dbReference>
<proteinExistence type="inferred from homology"/>
<sequence>MMFLAVQKDIFQPDKQLAQLLTELARLANNLYNQGVYESRQYFFEQGRKPFKVLKYVNLYAKLKESENGKLLHSQAAQQVLKSVNEAFKSFKSLSKLFKLGQFEHEPKLPRYRTKGGLYQVVFTGQSLKVEKGLIRVPLGNGGKAAVGRDAFYIPLPERLKDVHIRELRFIPTNGQWVVEYVYFTMDKTAQCCKLCPENVLALDSGLNNLLAGVTNTGLAFVLDGRGLKSRNQWFNKQVAKFKSILTHGKPSMKGATSKRIQLITHKRNCYVRDYINKAARWVVNFCLENDIDTIIYGRNNGQKDEINLGAKTNQEFVQIPHYKLFGRIKQLCLIFGIRLVETEESYTSQASFFDNDFLPTFGEKPEGWKASGKRILRGLYRTAQGWLINADCNGACNIMRKVSTKLNIDLSGVCRGAVAAPSKVKLEQIGFALA</sequence>
<organism evidence="6 7">
    <name type="scientific">Parathermosynechococcus lividus PCC 6715</name>
    <dbReference type="NCBI Taxonomy" id="1917166"/>
    <lineage>
        <taxon>Bacteria</taxon>
        <taxon>Bacillati</taxon>
        <taxon>Cyanobacteriota</taxon>
        <taxon>Cyanophyceae</taxon>
        <taxon>Acaryochloridales</taxon>
        <taxon>Thermosynechococcaceae</taxon>
        <taxon>Parathermosynechococcus</taxon>
    </lineage>
</organism>
<name>A0A2D2PZS8_PARLV</name>
<dbReference type="KEGG" id="slw:BRW62_02175"/>
<accession>A0A2D2PZS8</accession>
<dbReference type="GO" id="GO:0006310">
    <property type="term" value="P:DNA recombination"/>
    <property type="evidence" value="ECO:0007669"/>
    <property type="project" value="UniProtKB-KW"/>
</dbReference>
<evidence type="ECO:0000256" key="2">
    <source>
        <dbReference type="ARBA" id="ARBA00022578"/>
    </source>
</evidence>
<evidence type="ECO:0000259" key="5">
    <source>
        <dbReference type="Pfam" id="PF01385"/>
    </source>
</evidence>
<evidence type="ECO:0000313" key="6">
    <source>
        <dbReference type="EMBL" id="ATS17749.1"/>
    </source>
</evidence>
<dbReference type="GO" id="GO:0003677">
    <property type="term" value="F:DNA binding"/>
    <property type="evidence" value="ECO:0007669"/>
    <property type="project" value="UniProtKB-KW"/>
</dbReference>
<dbReference type="Pfam" id="PF01385">
    <property type="entry name" value="OrfB_IS605"/>
    <property type="match status" value="1"/>
</dbReference>
<feature type="domain" description="Probable transposase IS891/IS1136/IS1341" evidence="5">
    <location>
        <begin position="197"/>
        <end position="298"/>
    </location>
</feature>
<dbReference type="NCBIfam" id="NF040570">
    <property type="entry name" value="guided_TnpB"/>
    <property type="match status" value="1"/>
</dbReference>
<evidence type="ECO:0000256" key="3">
    <source>
        <dbReference type="ARBA" id="ARBA00023125"/>
    </source>
</evidence>
<keyword evidence="4" id="KW-0233">DNA recombination</keyword>
<comment type="similarity">
    <text evidence="1">In the C-terminal section; belongs to the transposase 35 family.</text>
</comment>
<reference evidence="6 7" key="1">
    <citation type="submission" date="2016-11" db="EMBL/GenBank/DDBJ databases">
        <title>Complete genome sequence of thermophilic cyanobacteria strain Synechococcus sp. PCC6715.</title>
        <authorList>
            <person name="Tang J."/>
            <person name="Daroch M."/>
            <person name="Liang Y."/>
            <person name="Jiang D."/>
            <person name="Shah M."/>
        </authorList>
    </citation>
    <scope>NUCLEOTIDE SEQUENCE [LARGE SCALE GENOMIC DNA]</scope>
    <source>
        <strain evidence="6 7">PCC 6715</strain>
    </source>
</reference>
<dbReference type="InterPro" id="IPR001959">
    <property type="entry name" value="Transposase"/>
</dbReference>
<keyword evidence="3" id="KW-0238">DNA-binding</keyword>
<keyword evidence="7" id="KW-1185">Reference proteome</keyword>
<dbReference type="InterPro" id="IPR010095">
    <property type="entry name" value="Cas12f1-like_TNB"/>
</dbReference>
<dbReference type="GO" id="GO:0032196">
    <property type="term" value="P:transposition"/>
    <property type="evidence" value="ECO:0007669"/>
    <property type="project" value="UniProtKB-KW"/>
</dbReference>